<dbReference type="AlphaFoldDB" id="A0A8S4QTJ2"/>
<evidence type="ECO:0000313" key="2">
    <source>
        <dbReference type="Proteomes" id="UP000838756"/>
    </source>
</evidence>
<evidence type="ECO:0000313" key="1">
    <source>
        <dbReference type="EMBL" id="CAH2218143.1"/>
    </source>
</evidence>
<dbReference type="EMBL" id="CAKXAJ010019106">
    <property type="protein sequence ID" value="CAH2218143.1"/>
    <property type="molecule type" value="Genomic_DNA"/>
</dbReference>
<dbReference type="Proteomes" id="UP000838756">
    <property type="component" value="Unassembled WGS sequence"/>
</dbReference>
<organism evidence="1 2">
    <name type="scientific">Pararge aegeria aegeria</name>
    <dbReference type="NCBI Taxonomy" id="348720"/>
    <lineage>
        <taxon>Eukaryota</taxon>
        <taxon>Metazoa</taxon>
        <taxon>Ecdysozoa</taxon>
        <taxon>Arthropoda</taxon>
        <taxon>Hexapoda</taxon>
        <taxon>Insecta</taxon>
        <taxon>Pterygota</taxon>
        <taxon>Neoptera</taxon>
        <taxon>Endopterygota</taxon>
        <taxon>Lepidoptera</taxon>
        <taxon>Glossata</taxon>
        <taxon>Ditrysia</taxon>
        <taxon>Papilionoidea</taxon>
        <taxon>Nymphalidae</taxon>
        <taxon>Satyrinae</taxon>
        <taxon>Satyrini</taxon>
        <taxon>Parargina</taxon>
        <taxon>Pararge</taxon>
    </lineage>
</organism>
<accession>A0A8S4QTJ2</accession>
<sequence length="70" mass="7200">MSRLSSSVDLVVIVSGWRGAGGLCGGGGGGGGGGGRVEAFDLELSAEQRPEQAQKRLVAHRRVLKQAPRN</sequence>
<comment type="caution">
    <text evidence="1">The sequence shown here is derived from an EMBL/GenBank/DDBJ whole genome shotgun (WGS) entry which is preliminary data.</text>
</comment>
<name>A0A8S4QTJ2_9NEOP</name>
<proteinExistence type="predicted"/>
<gene>
    <name evidence="1" type="primary">jg23185</name>
    <name evidence="1" type="ORF">PAEG_LOCUS5990</name>
</gene>
<protein>
    <submittedName>
        <fullName evidence="1">Jg23185 protein</fullName>
    </submittedName>
</protein>
<dbReference type="OrthoDB" id="7486069at2759"/>
<reference evidence="1" key="1">
    <citation type="submission" date="2022-03" db="EMBL/GenBank/DDBJ databases">
        <authorList>
            <person name="Lindestad O."/>
        </authorList>
    </citation>
    <scope>NUCLEOTIDE SEQUENCE</scope>
</reference>
<keyword evidence="2" id="KW-1185">Reference proteome</keyword>